<organism evidence="7 8">
    <name type="scientific">Paracidovorax wautersii</name>
    <dbReference type="NCBI Taxonomy" id="1177982"/>
    <lineage>
        <taxon>Bacteria</taxon>
        <taxon>Pseudomonadati</taxon>
        <taxon>Pseudomonadota</taxon>
        <taxon>Betaproteobacteria</taxon>
        <taxon>Burkholderiales</taxon>
        <taxon>Comamonadaceae</taxon>
        <taxon>Paracidovorax</taxon>
    </lineage>
</organism>
<dbReference type="InterPro" id="IPR016446">
    <property type="entry name" value="Flavin_OxRdtase_Frp"/>
</dbReference>
<dbReference type="Gene3D" id="3.40.109.10">
    <property type="entry name" value="NADH Oxidase"/>
    <property type="match status" value="1"/>
</dbReference>
<sequence length="281" mass="30454">MTQTTPTLAHLLHQRYGHDRGAPGLPPGLPLNPVLDKLLDHRSVRHFSDRPLPEGTVEALVAAAQSAPSSSNLQTWSVVAVQSQASRDRLAALTGPQRHLSQAPLVLAWLADLSRIERLAQAQGREPEGLHYLDTFLMAVIDAALAAQNAVVAAESLGLGTVYLGALRNQPEAVAEVLGTPAHVFPIFGLVIGHPDPQRPAAIKPRLPQPTVLHYERYRAPASHTEEVGDYDAVLRAFQASQDLPAADWSRQVVDRLLTPDDLKGRHRLVEALHGAGFQLK</sequence>
<name>A0A7V8FRZ5_9BURK</name>
<dbReference type="Pfam" id="PF00881">
    <property type="entry name" value="Nitroreductase"/>
    <property type="match status" value="1"/>
</dbReference>
<comment type="caution">
    <text evidence="7">The sequence shown here is derived from an EMBL/GenBank/DDBJ whole genome shotgun (WGS) entry which is preliminary data.</text>
</comment>
<dbReference type="InterPro" id="IPR000415">
    <property type="entry name" value="Nitroreductase-like"/>
</dbReference>
<keyword evidence="3 5" id="KW-0288">FMN</keyword>
<dbReference type="CDD" id="cd02146">
    <property type="entry name" value="NfsA-like"/>
    <property type="match status" value="1"/>
</dbReference>
<dbReference type="InterPro" id="IPR029479">
    <property type="entry name" value="Nitroreductase"/>
</dbReference>
<evidence type="ECO:0000313" key="7">
    <source>
        <dbReference type="EMBL" id="KAF1023733.1"/>
    </source>
</evidence>
<evidence type="ECO:0000313" key="8">
    <source>
        <dbReference type="Proteomes" id="UP000461670"/>
    </source>
</evidence>
<dbReference type="PANTHER" id="PTHR43425">
    <property type="entry name" value="OXYGEN-INSENSITIVE NADPH NITROREDUCTASE"/>
    <property type="match status" value="1"/>
</dbReference>
<keyword evidence="2 5" id="KW-0285">Flavoprotein</keyword>
<dbReference type="GO" id="GO:0016491">
    <property type="term" value="F:oxidoreductase activity"/>
    <property type="evidence" value="ECO:0007669"/>
    <property type="project" value="UniProtKB-UniRule"/>
</dbReference>
<evidence type="ECO:0000256" key="2">
    <source>
        <dbReference type="ARBA" id="ARBA00022630"/>
    </source>
</evidence>
<keyword evidence="5" id="KW-0521">NADP</keyword>
<evidence type="ECO:0000256" key="4">
    <source>
        <dbReference type="ARBA" id="ARBA00023002"/>
    </source>
</evidence>
<reference evidence="8" key="1">
    <citation type="journal article" date="2020" name="MBio">
        <title>Horizontal gene transfer to a defensive symbiont with a reduced genome amongst a multipartite beetle microbiome.</title>
        <authorList>
            <person name="Waterworth S.C."/>
            <person name="Florez L.V."/>
            <person name="Rees E.R."/>
            <person name="Hertweck C."/>
            <person name="Kaltenpoth M."/>
            <person name="Kwan J.C."/>
        </authorList>
    </citation>
    <scope>NUCLEOTIDE SEQUENCE [LARGE SCALE GENOMIC DNA]</scope>
</reference>
<keyword evidence="4 5" id="KW-0560">Oxidoreductase</keyword>
<evidence type="ECO:0000259" key="6">
    <source>
        <dbReference type="Pfam" id="PF00881"/>
    </source>
</evidence>
<dbReference type="EMBL" id="WNDQ01000003">
    <property type="protein sequence ID" value="KAF1023733.1"/>
    <property type="molecule type" value="Genomic_DNA"/>
</dbReference>
<dbReference type="AlphaFoldDB" id="A0A7V8FRZ5"/>
<proteinExistence type="inferred from homology"/>
<evidence type="ECO:0000256" key="5">
    <source>
        <dbReference type="PIRNR" id="PIRNR005426"/>
    </source>
</evidence>
<gene>
    <name evidence="7" type="primary">nfrA1</name>
    <name evidence="7" type="ORF">GAK30_00397</name>
</gene>
<dbReference type="Proteomes" id="UP000461670">
    <property type="component" value="Unassembled WGS sequence"/>
</dbReference>
<comment type="similarity">
    <text evidence="1 5">Belongs to the flavin oxidoreductase frp family.</text>
</comment>
<dbReference type="SUPFAM" id="SSF55469">
    <property type="entry name" value="FMN-dependent nitroreductase-like"/>
    <property type="match status" value="1"/>
</dbReference>
<dbReference type="PANTHER" id="PTHR43425:SF2">
    <property type="entry name" value="OXYGEN-INSENSITIVE NADPH NITROREDUCTASE"/>
    <property type="match status" value="1"/>
</dbReference>
<evidence type="ECO:0000256" key="1">
    <source>
        <dbReference type="ARBA" id="ARBA00008366"/>
    </source>
</evidence>
<dbReference type="PIRSF" id="PIRSF005426">
    <property type="entry name" value="Frp"/>
    <property type="match status" value="1"/>
</dbReference>
<protein>
    <submittedName>
        <fullName evidence="7">FMN reductase (NADPH)</fullName>
    </submittedName>
</protein>
<accession>A0A7V8FRZ5</accession>
<feature type="domain" description="Nitroreductase" evidence="6">
    <location>
        <begin position="40"/>
        <end position="193"/>
    </location>
</feature>
<evidence type="ECO:0000256" key="3">
    <source>
        <dbReference type="ARBA" id="ARBA00022643"/>
    </source>
</evidence>